<gene>
    <name evidence="2" type="ORF">Tcan_05750</name>
</gene>
<evidence type="ECO:0000313" key="2">
    <source>
        <dbReference type="EMBL" id="KHN88269.1"/>
    </source>
</evidence>
<feature type="compositionally biased region" description="Basic and acidic residues" evidence="1">
    <location>
        <begin position="139"/>
        <end position="150"/>
    </location>
</feature>
<evidence type="ECO:0000256" key="1">
    <source>
        <dbReference type="SAM" id="MobiDB-lite"/>
    </source>
</evidence>
<name>A0A0B2W3P1_TOXCA</name>
<sequence length="202" mass="22578">MHCSTPSSSNYVTQVTGKDKILAGENGKSKKINEKPEINAKQKVEQKNVDGKKEVGNRKRMYMQDDEEEMAFKTNESELQQAKSKTSKKLNKKNGLAKMNEDSFTLSNVGDTEVTTTKTSMASTKKLKGQKLTATMQRATKDDEKPKKEDEDAETDTAAAEPIPEPLSDARTQNSRTTEIKAEDDTIQHVESLKESRDTEDE</sequence>
<feature type="region of interest" description="Disordered" evidence="1">
    <location>
        <begin position="1"/>
        <end position="202"/>
    </location>
</feature>
<organism evidence="2 3">
    <name type="scientific">Toxocara canis</name>
    <name type="common">Canine roundworm</name>
    <dbReference type="NCBI Taxonomy" id="6265"/>
    <lineage>
        <taxon>Eukaryota</taxon>
        <taxon>Metazoa</taxon>
        <taxon>Ecdysozoa</taxon>
        <taxon>Nematoda</taxon>
        <taxon>Chromadorea</taxon>
        <taxon>Rhabditida</taxon>
        <taxon>Spirurina</taxon>
        <taxon>Ascaridomorpha</taxon>
        <taxon>Ascaridoidea</taxon>
        <taxon>Toxocaridae</taxon>
        <taxon>Toxocara</taxon>
    </lineage>
</organism>
<comment type="caution">
    <text evidence="2">The sequence shown here is derived from an EMBL/GenBank/DDBJ whole genome shotgun (WGS) entry which is preliminary data.</text>
</comment>
<proteinExistence type="predicted"/>
<reference evidence="2 3" key="1">
    <citation type="submission" date="2014-11" db="EMBL/GenBank/DDBJ databases">
        <title>Genetic blueprint of the zoonotic pathogen Toxocara canis.</title>
        <authorList>
            <person name="Zhu X.-Q."/>
            <person name="Korhonen P.K."/>
            <person name="Cai H."/>
            <person name="Young N.D."/>
            <person name="Nejsum P."/>
            <person name="von Samson-Himmelstjerna G."/>
            <person name="Boag P.R."/>
            <person name="Tan P."/>
            <person name="Li Q."/>
            <person name="Min J."/>
            <person name="Yang Y."/>
            <person name="Wang X."/>
            <person name="Fang X."/>
            <person name="Hall R.S."/>
            <person name="Hofmann A."/>
            <person name="Sternberg P.W."/>
            <person name="Jex A.R."/>
            <person name="Gasser R.B."/>
        </authorList>
    </citation>
    <scope>NUCLEOTIDE SEQUENCE [LARGE SCALE GENOMIC DNA]</scope>
    <source>
        <strain evidence="2">PN_DK_2014</strain>
    </source>
</reference>
<dbReference type="EMBL" id="JPKZ01000256">
    <property type="protein sequence ID" value="KHN88269.1"/>
    <property type="molecule type" value="Genomic_DNA"/>
</dbReference>
<evidence type="ECO:0000313" key="3">
    <source>
        <dbReference type="Proteomes" id="UP000031036"/>
    </source>
</evidence>
<protein>
    <submittedName>
        <fullName evidence="2">Uncharacterized protein</fullName>
    </submittedName>
</protein>
<keyword evidence="3" id="KW-1185">Reference proteome</keyword>
<dbReference type="AlphaFoldDB" id="A0A0B2W3P1"/>
<feature type="compositionally biased region" description="Basic and acidic residues" evidence="1">
    <location>
        <begin position="17"/>
        <end position="57"/>
    </location>
</feature>
<feature type="compositionally biased region" description="Basic and acidic residues" evidence="1">
    <location>
        <begin position="178"/>
        <end position="202"/>
    </location>
</feature>
<feature type="compositionally biased region" description="Polar residues" evidence="1">
    <location>
        <begin position="1"/>
        <end position="16"/>
    </location>
</feature>
<accession>A0A0B2W3P1</accession>
<dbReference type="Proteomes" id="UP000031036">
    <property type="component" value="Unassembled WGS sequence"/>
</dbReference>
<feature type="compositionally biased region" description="Low complexity" evidence="1">
    <location>
        <begin position="112"/>
        <end position="124"/>
    </location>
</feature>